<evidence type="ECO:0000313" key="1">
    <source>
        <dbReference type="EnsemblMetazoa" id="GPAI009248-PA"/>
    </source>
</evidence>
<dbReference type="VEuPathDB" id="VectorBase:GPAI009248"/>
<protein>
    <submittedName>
        <fullName evidence="1">Uncharacterized protein</fullName>
    </submittedName>
</protein>
<organism evidence="1 2">
    <name type="scientific">Glossina pallidipes</name>
    <name type="common">Tsetse fly</name>
    <dbReference type="NCBI Taxonomy" id="7398"/>
    <lineage>
        <taxon>Eukaryota</taxon>
        <taxon>Metazoa</taxon>
        <taxon>Ecdysozoa</taxon>
        <taxon>Arthropoda</taxon>
        <taxon>Hexapoda</taxon>
        <taxon>Insecta</taxon>
        <taxon>Pterygota</taxon>
        <taxon>Neoptera</taxon>
        <taxon>Endopterygota</taxon>
        <taxon>Diptera</taxon>
        <taxon>Brachycera</taxon>
        <taxon>Muscomorpha</taxon>
        <taxon>Hippoboscoidea</taxon>
        <taxon>Glossinidae</taxon>
        <taxon>Glossina</taxon>
    </lineage>
</organism>
<sequence length="122" mass="14375">MILVSLQLRATISYKNKTDFLFPCITATSFNEGISQAYLLYREILFFLCGYILEIEKQKKPTITERKNSKTTSITKKLFYYSIKNTTTTTTTKTTTYNTYLEKSKSLQRENKRRKKKLENII</sequence>
<reference evidence="1" key="2">
    <citation type="submission" date="2020-05" db="UniProtKB">
        <authorList>
            <consortium name="EnsemblMetazoa"/>
        </authorList>
    </citation>
    <scope>IDENTIFICATION</scope>
    <source>
        <strain evidence="1">IAEA</strain>
    </source>
</reference>
<accession>A0A1A9ZB51</accession>
<evidence type="ECO:0000313" key="2">
    <source>
        <dbReference type="Proteomes" id="UP000092445"/>
    </source>
</evidence>
<dbReference type="AlphaFoldDB" id="A0A1A9ZB51"/>
<dbReference type="EnsemblMetazoa" id="GPAI009248-RA">
    <property type="protein sequence ID" value="GPAI009248-PA"/>
    <property type="gene ID" value="GPAI009248"/>
</dbReference>
<name>A0A1A9ZB51_GLOPL</name>
<dbReference type="Proteomes" id="UP000092445">
    <property type="component" value="Unassembled WGS sequence"/>
</dbReference>
<reference evidence="2" key="1">
    <citation type="submission" date="2014-03" db="EMBL/GenBank/DDBJ databases">
        <authorList>
            <person name="Aksoy S."/>
            <person name="Warren W."/>
            <person name="Wilson R.K."/>
        </authorList>
    </citation>
    <scope>NUCLEOTIDE SEQUENCE [LARGE SCALE GENOMIC DNA]</scope>
    <source>
        <strain evidence="2">IAEA</strain>
    </source>
</reference>
<proteinExistence type="predicted"/>
<keyword evidence="2" id="KW-1185">Reference proteome</keyword>